<feature type="domain" description="Lnb-like transmembrane" evidence="3">
    <location>
        <begin position="250"/>
        <end position="385"/>
    </location>
</feature>
<keyword evidence="1" id="KW-0472">Membrane</keyword>
<comment type="caution">
    <text evidence="4">The sequence shown here is derived from an EMBL/GenBank/DDBJ whole genome shotgun (WGS) entry which is preliminary data.</text>
</comment>
<evidence type="ECO:0000313" key="4">
    <source>
        <dbReference type="EMBL" id="PRY85899.1"/>
    </source>
</evidence>
<feature type="transmembrane region" description="Helical" evidence="1">
    <location>
        <begin position="368"/>
        <end position="387"/>
    </location>
</feature>
<dbReference type="InterPro" id="IPR057436">
    <property type="entry name" value="5TMH_Lnb"/>
</dbReference>
<keyword evidence="1" id="KW-1133">Transmembrane helix</keyword>
<evidence type="ECO:0000256" key="1">
    <source>
        <dbReference type="SAM" id="Phobius"/>
    </source>
</evidence>
<protein>
    <submittedName>
        <fullName evidence="4">Uncharacterized protein DUF4105</fullName>
    </submittedName>
</protein>
<keyword evidence="1" id="KW-0812">Transmembrane</keyword>
<proteinExistence type="predicted"/>
<evidence type="ECO:0000313" key="5">
    <source>
        <dbReference type="Proteomes" id="UP000238157"/>
    </source>
</evidence>
<reference evidence="4 5" key="1">
    <citation type="submission" date="2018-03" db="EMBL/GenBank/DDBJ databases">
        <title>Genomic Encyclopedia of Archaeal and Bacterial Type Strains, Phase II (KMG-II): from individual species to whole genera.</title>
        <authorList>
            <person name="Goeker M."/>
        </authorList>
    </citation>
    <scope>NUCLEOTIDE SEQUENCE [LARGE SCALE GENOMIC DNA]</scope>
    <source>
        <strain evidence="4 5">DSM 27929</strain>
    </source>
</reference>
<feature type="transmembrane region" description="Helical" evidence="1">
    <location>
        <begin position="313"/>
        <end position="332"/>
    </location>
</feature>
<dbReference type="AlphaFoldDB" id="A0A2T0WGS2"/>
<evidence type="ECO:0000259" key="2">
    <source>
        <dbReference type="Pfam" id="PF13387"/>
    </source>
</evidence>
<keyword evidence="5" id="KW-1185">Reference proteome</keyword>
<sequence>MLSKLKKILLVYPFIYSVIFLASAQQYRISLLTCDPGDELYSAFGHSAFRVQDAASGQDLVFNYGTFDFNTPYFYVKFTQRTLDYMLSVSTFDRFQVEYNYFQRNMREQVLDLSPEQASKLVSFLEENYQPENRFYRYDFFYDNCATRIRDAMEEILGNQLDWNENVNPEKKTFRELIDEYVYPLPWADFGIDLALGAVIDDYASEREKQFLPDYMEAAFGRAVIVGDGPTRTLVKEESVILSFPPRPSQTDLFNPYVLWWVLAILVMAITVVGYKKKRIFKAFDITFFAILGLLGLLIVVLWFFTFHSQTKSNWNILWAFPGHLLLALALLQKQVKPWLKKYLLFALVLANLALVFWVFGIQSFHPSIVPLLLIILLRTNFLYYNLEKFSIQAPK</sequence>
<organism evidence="4 5">
    <name type="scientific">Mongoliibacter ruber</name>
    <dbReference type="NCBI Taxonomy" id="1750599"/>
    <lineage>
        <taxon>Bacteria</taxon>
        <taxon>Pseudomonadati</taxon>
        <taxon>Bacteroidota</taxon>
        <taxon>Cytophagia</taxon>
        <taxon>Cytophagales</taxon>
        <taxon>Cyclobacteriaceae</taxon>
        <taxon>Mongoliibacter</taxon>
    </lineage>
</organism>
<dbReference type="InterPro" id="IPR025178">
    <property type="entry name" value="Lnb_N"/>
</dbReference>
<feature type="transmembrane region" description="Helical" evidence="1">
    <location>
        <begin position="257"/>
        <end position="275"/>
    </location>
</feature>
<dbReference type="RefSeq" id="WP_106134716.1">
    <property type="nucleotide sequence ID" value="NZ_PVTR01000010.1"/>
</dbReference>
<dbReference type="OrthoDB" id="319167at2"/>
<dbReference type="EMBL" id="PVTR01000010">
    <property type="protein sequence ID" value="PRY85899.1"/>
    <property type="molecule type" value="Genomic_DNA"/>
</dbReference>
<feature type="transmembrane region" description="Helical" evidence="1">
    <location>
        <begin position="287"/>
        <end position="307"/>
    </location>
</feature>
<feature type="transmembrane region" description="Helical" evidence="1">
    <location>
        <begin position="344"/>
        <end position="362"/>
    </location>
</feature>
<feature type="domain" description="Lnb N-terminal periplasmic" evidence="2">
    <location>
        <begin position="24"/>
        <end position="164"/>
    </location>
</feature>
<dbReference type="Pfam" id="PF13387">
    <property type="entry name" value="Lnb_N"/>
    <property type="match status" value="1"/>
</dbReference>
<accession>A0A2T0WGS2</accession>
<gene>
    <name evidence="4" type="ORF">CLW00_11029</name>
</gene>
<evidence type="ECO:0000259" key="3">
    <source>
        <dbReference type="Pfam" id="PF25221"/>
    </source>
</evidence>
<dbReference type="Pfam" id="PF25221">
    <property type="entry name" value="5TMH_Lnb"/>
    <property type="match status" value="1"/>
</dbReference>
<name>A0A2T0WGS2_9BACT</name>
<dbReference type="Proteomes" id="UP000238157">
    <property type="component" value="Unassembled WGS sequence"/>
</dbReference>